<sequence length="105" mass="12110">MNKHLLVRLLKFFLEEKLGGKAKLLTFKEAGMLASNDGLVVRFDNEDEFQITLVQSKIGKEDEQGKNEESRDSKNQKGKMDYPQNTGKKLLYYRQESGSQQKTHD</sequence>
<gene>
    <name evidence="2" type="ORF">OXPF_04640</name>
</gene>
<feature type="region of interest" description="Disordered" evidence="1">
    <location>
        <begin position="58"/>
        <end position="105"/>
    </location>
</feature>
<evidence type="ECO:0000256" key="1">
    <source>
        <dbReference type="SAM" id="MobiDB-lite"/>
    </source>
</evidence>
<name>A0A0N8NTW7_9CLOT</name>
<dbReference type="Proteomes" id="UP000050326">
    <property type="component" value="Unassembled WGS sequence"/>
</dbReference>
<organism evidence="2 3">
    <name type="scientific">Oxobacter pfennigii</name>
    <dbReference type="NCBI Taxonomy" id="36849"/>
    <lineage>
        <taxon>Bacteria</taxon>
        <taxon>Bacillati</taxon>
        <taxon>Bacillota</taxon>
        <taxon>Clostridia</taxon>
        <taxon>Eubacteriales</taxon>
        <taxon>Clostridiaceae</taxon>
        <taxon>Oxobacter</taxon>
    </lineage>
</organism>
<dbReference type="AlphaFoldDB" id="A0A0N8NTW7"/>
<comment type="caution">
    <text evidence="2">The sequence shown here is derived from an EMBL/GenBank/DDBJ whole genome shotgun (WGS) entry which is preliminary data.</text>
</comment>
<evidence type="ECO:0000313" key="3">
    <source>
        <dbReference type="Proteomes" id="UP000050326"/>
    </source>
</evidence>
<dbReference type="EMBL" id="LKET01000016">
    <property type="protein sequence ID" value="KPU45984.1"/>
    <property type="molecule type" value="Genomic_DNA"/>
</dbReference>
<protein>
    <submittedName>
        <fullName evidence="2">Uncharacterized protein</fullName>
    </submittedName>
</protein>
<accession>A0A0N8NTW7</accession>
<proteinExistence type="predicted"/>
<feature type="compositionally biased region" description="Basic and acidic residues" evidence="1">
    <location>
        <begin position="58"/>
        <end position="80"/>
    </location>
</feature>
<feature type="compositionally biased region" description="Polar residues" evidence="1">
    <location>
        <begin position="96"/>
        <end position="105"/>
    </location>
</feature>
<reference evidence="2 3" key="1">
    <citation type="submission" date="2015-09" db="EMBL/GenBank/DDBJ databases">
        <title>Genome sequence of Oxobacter pfennigii DSM 3222.</title>
        <authorList>
            <person name="Poehlein A."/>
            <person name="Bengelsdorf F.R."/>
            <person name="Schiel-Bengelsdorf B."/>
            <person name="Duerre P."/>
            <person name="Daniel R."/>
        </authorList>
    </citation>
    <scope>NUCLEOTIDE SEQUENCE [LARGE SCALE GENOMIC DNA]</scope>
    <source>
        <strain evidence="2 3">DSM 3222</strain>
    </source>
</reference>
<evidence type="ECO:0000313" key="2">
    <source>
        <dbReference type="EMBL" id="KPU45984.1"/>
    </source>
</evidence>
<dbReference type="STRING" id="36849.OXPF_04640"/>
<dbReference type="RefSeq" id="WP_054873597.1">
    <property type="nucleotide sequence ID" value="NZ_LKET01000016.1"/>
</dbReference>
<keyword evidence="3" id="KW-1185">Reference proteome</keyword>